<reference evidence="4 5" key="1">
    <citation type="journal article" date="2015" name="Mol. Plant Microbe Interact.">
        <title>Genome, transcriptome, and functional analyses of Penicillium expansum provide new insights into secondary metabolism and pathogenicity.</title>
        <authorList>
            <person name="Ballester A.R."/>
            <person name="Marcet-Houben M."/>
            <person name="Levin E."/>
            <person name="Sela N."/>
            <person name="Selma-Lazaro C."/>
            <person name="Carmona L."/>
            <person name="Wisniewski M."/>
            <person name="Droby S."/>
            <person name="Gonzalez-Candelas L."/>
            <person name="Gabaldon T."/>
        </authorList>
    </citation>
    <scope>NUCLEOTIDE SEQUENCE [LARGE SCALE GENOMIC DNA]</scope>
    <source>
        <strain evidence="4 5">MD-8</strain>
    </source>
</reference>
<feature type="region of interest" description="Disordered" evidence="1">
    <location>
        <begin position="131"/>
        <end position="150"/>
    </location>
</feature>
<feature type="domain" description="Sfi1 spindle body" evidence="2">
    <location>
        <begin position="375"/>
        <end position="943"/>
    </location>
</feature>
<feature type="compositionally biased region" description="Polar residues" evidence="1">
    <location>
        <begin position="1013"/>
        <end position="1024"/>
    </location>
</feature>
<dbReference type="InterPro" id="IPR052208">
    <property type="entry name" value="DmX-like/RAVE_component"/>
</dbReference>
<dbReference type="PhylomeDB" id="A0A0A2K5N0"/>
<dbReference type="PANTHER" id="PTHR13950:SF9">
    <property type="entry name" value="RABCONNECTIN-3A"/>
    <property type="match status" value="1"/>
</dbReference>
<keyword evidence="5" id="KW-1185">Reference proteome</keyword>
<evidence type="ECO:0000313" key="5">
    <source>
        <dbReference type="Proteomes" id="UP000030143"/>
    </source>
</evidence>
<dbReference type="InterPro" id="IPR036322">
    <property type="entry name" value="WD40_repeat_dom_sf"/>
</dbReference>
<dbReference type="InterPro" id="IPR013665">
    <property type="entry name" value="Sfi1_dom"/>
</dbReference>
<dbReference type="GO" id="GO:0043291">
    <property type="term" value="C:RAVE complex"/>
    <property type="evidence" value="ECO:0007669"/>
    <property type="project" value="TreeGrafter"/>
</dbReference>
<comment type="caution">
    <text evidence="4">The sequence shown here is derived from an EMBL/GenBank/DDBJ whole genome shotgun (WGS) entry which is preliminary data.</text>
</comment>
<feature type="region of interest" description="Disordered" evidence="1">
    <location>
        <begin position="160"/>
        <end position="212"/>
    </location>
</feature>
<dbReference type="Pfam" id="PF12234">
    <property type="entry name" value="Rav1p_C"/>
    <property type="match status" value="1"/>
</dbReference>
<proteinExistence type="predicted"/>
<evidence type="ECO:0000259" key="3">
    <source>
        <dbReference type="Pfam" id="PF12234"/>
    </source>
</evidence>
<dbReference type="SMART" id="SM00320">
    <property type="entry name" value="WD40"/>
    <property type="match status" value="6"/>
</dbReference>
<name>A0A0A2K5N0_PENEN</name>
<protein>
    <submittedName>
        <fullName evidence="4">RAVE complex protein Rav1 C-terminal</fullName>
    </submittedName>
</protein>
<feature type="compositionally biased region" description="Low complexity" evidence="1">
    <location>
        <begin position="995"/>
        <end position="1005"/>
    </location>
</feature>
<feature type="region of interest" description="Disordered" evidence="1">
    <location>
        <begin position="995"/>
        <end position="1095"/>
    </location>
</feature>
<dbReference type="SUPFAM" id="SSF50978">
    <property type="entry name" value="WD40 repeat-like"/>
    <property type="match status" value="1"/>
</dbReference>
<evidence type="ECO:0000259" key="2">
    <source>
        <dbReference type="Pfam" id="PF08457"/>
    </source>
</evidence>
<feature type="region of interest" description="Disordered" evidence="1">
    <location>
        <begin position="231"/>
        <end position="297"/>
    </location>
</feature>
<dbReference type="GO" id="GO:0007035">
    <property type="term" value="P:vacuolar acidification"/>
    <property type="evidence" value="ECO:0007669"/>
    <property type="project" value="TreeGrafter"/>
</dbReference>
<dbReference type="InterPro" id="IPR015943">
    <property type="entry name" value="WD40/YVTN_repeat-like_dom_sf"/>
</dbReference>
<feature type="compositionally biased region" description="Polar residues" evidence="1">
    <location>
        <begin position="166"/>
        <end position="180"/>
    </location>
</feature>
<dbReference type="HOGENOM" id="CLU_000310_1_0_1"/>
<dbReference type="Pfam" id="PF08457">
    <property type="entry name" value="Sfi1"/>
    <property type="match status" value="1"/>
</dbReference>
<organism evidence="4 5">
    <name type="scientific">Penicillium expansum</name>
    <name type="common">Blue mold rot fungus</name>
    <dbReference type="NCBI Taxonomy" id="27334"/>
    <lineage>
        <taxon>Eukaryota</taxon>
        <taxon>Fungi</taxon>
        <taxon>Dikarya</taxon>
        <taxon>Ascomycota</taxon>
        <taxon>Pezizomycotina</taxon>
        <taxon>Eurotiomycetes</taxon>
        <taxon>Eurotiomycetidae</taxon>
        <taxon>Eurotiales</taxon>
        <taxon>Aspergillaceae</taxon>
        <taxon>Penicillium</taxon>
    </lineage>
</organism>
<dbReference type="Gene3D" id="2.130.10.10">
    <property type="entry name" value="YVTN repeat-like/Quinoprotein amine dehydrogenase"/>
    <property type="match status" value="1"/>
</dbReference>
<dbReference type="InterPro" id="IPR022033">
    <property type="entry name" value="Rav1p_C"/>
</dbReference>
<dbReference type="EMBL" id="JQFZ01000023">
    <property type="protein sequence ID" value="KGO62163.1"/>
    <property type="molecule type" value="Genomic_DNA"/>
</dbReference>
<gene>
    <name evidence="4" type="ORF">PEX2_011990</name>
</gene>
<dbReference type="VEuPathDB" id="FungiDB:PEXP_061780"/>
<evidence type="ECO:0000313" key="4">
    <source>
        <dbReference type="EMBL" id="KGO62163.1"/>
    </source>
</evidence>
<dbReference type="OrthoDB" id="342131at2759"/>
<evidence type="ECO:0000256" key="1">
    <source>
        <dbReference type="SAM" id="MobiDB-lite"/>
    </source>
</evidence>
<dbReference type="InterPro" id="IPR001680">
    <property type="entry name" value="WD40_rpt"/>
</dbReference>
<dbReference type="Proteomes" id="UP000030143">
    <property type="component" value="Unassembled WGS sequence"/>
</dbReference>
<accession>A0A0A2K5N0</accession>
<feature type="region of interest" description="Disordered" evidence="1">
    <location>
        <begin position="2444"/>
        <end position="2488"/>
    </location>
</feature>
<dbReference type="STRING" id="27334.A0A0A2K5N0"/>
<dbReference type="PANTHER" id="PTHR13950">
    <property type="entry name" value="RABCONNECTIN-RELATED"/>
    <property type="match status" value="1"/>
</dbReference>
<feature type="domain" description="RAVE complex protein Rav1 C-terminal" evidence="3">
    <location>
        <begin position="1747"/>
        <end position="2390"/>
    </location>
</feature>
<feature type="compositionally biased region" description="Polar residues" evidence="1">
    <location>
        <begin position="1056"/>
        <end position="1078"/>
    </location>
</feature>
<feature type="compositionally biased region" description="Basic and acidic residues" evidence="1">
    <location>
        <begin position="253"/>
        <end position="266"/>
    </location>
</feature>
<dbReference type="GeneID" id="27673895"/>
<sequence>MPPISSQRRAVTEEISPLSDDDVGFLYQVIAAAETKPEADRLPFRALFEAYDEVVGEHGVNADPGHACLRFLFKMGSKGVRGETLFDKFENALQQMGIVIEIGDDGSTNLNETHDYDQYTVDVTHSQAVDHDHDHGHSPLANGVPPTPKRRASFNTTYDIGEDATQRSAINRPSSRSSMSRLEIGKPEFSKPKLSPTSRHDSGPIKSPDRTQLISQFLDVGRRLLNRFDGTENKHGVTEEPPLTNGVVARSAVARDRSRRMAESSRPRRSPSYDSDTSESEDMQSIMSQSPEHDSFDKEEVPPEFIYRPQLSDLLRDASTFNMYRQRSICRRILTQWLKKAFQARQTRQTRETLAVNYDRGLLLRQAFDPWRGVIQEKRHSARTDRFFKHLEARACRARDLYLMTKAFSHWAQLTSEEVARTSAARRHVLGVKYFNAWREITAVNELKAQRFALRRPFNAWRKKIQDLKAAETQAVSVRNTKIQKAAFWDWWWCFCDRRVLEVSDYRLKRRSLLSWLRNLRTNRERDHEIDLHNKRSSLKSVLQIWSQQSKSIAVADQEVQASRRQHDLRETFDEWRIQSRLAPAASRVSEMVDTRILRNAFSQWIGKIEIIRQAEEADRHRIQQNAWISWNDTLRCLALRARIDERIKMEAMYKWILMERFELMRRIREQRIKREVFSRFVTNTRDTYTRLLFHAEAYEAHQAENLVRSKFAIWRDQVQLQREREYVASEFYAPRLAAESLTIWRSKHNQVVKMEGWAQDARFYFLMKKFMKQWHQAKVDSGKRRRQESYAKVRRHIKVNLASKALAAWSSKTRIIMEMEQQAGDIDREKVLADTSEIFVQWHGKTTKRIQDCQEADDSYFRQLAFDQMMQMSETFIIRRELEDQADNVYRLHVLRLAAASLRKLSLRIFQMGSTAETAEAMRERNLRKHSRNMFRDWVDKARMKLEARDSAGPTFTPARMSTFGNGDGAGSAMFDPWYQEQAETPFKISDFTATSQATSQATSHDPISASPLATPNFTTSPSKRAARARALAQMSTTPATPLRTPFASRLLRAGTSTALSTSSKQPRTGRRSSVGNSVRFVDEEPPESPTDGRSSFALFKSRVISHTEWSGSVIDWVSRSLFRLVPCRNERQTPEPTTSMRAVLPGRPPAKLQAFSTALWDGLRVVAYISGHALVILGGPQTLLQTIYVDDTDTLEAVAFDETSGKIAVCGGPDVFVYQPYGIQGETLKWSLLYTFRAPDDDEPIYTLSWGSSNELLVGNSRLALWFMNDEPRLVWKRKLATPVKFAQFSPDSSLIVTVGHYDRLVKVWRRLAFGADEVRFENSYLPHPNVVTGIHWRLPRHPEQSMDNVLYTFCADNKIRVWAVTDLHALSALQFWAEIDMGESVQPRHASDEDQGPQRRYGFILDSRDFCVATERAVQRTTGNKENHALEHIIEVASKAPEICVVIDGQGHMSAWALEDIGSKAKTKLSVFNILHVEGLDLGFALDQLPQEDYAQIHAFQSTTSDDKLSVLVHHFDGRIEWYDSHVDVLFDPAPRTKRITQTASWSGHTAPVKKIVRNAIGDTLVSRTNENKATVWTQRRRDGGSILAHKSILLSDEHIHRTCVLENSDLLVNLHHNGVSLWDFSSNQAKKLASLPFTLPGKPLCVLPIPSTQATPGISYVATIWADMHGIAWEIRGPSREGHKGSFVNGHDYQLREFCTFDMGLREDVAYILPVDPAGPKTEISGFFDSFSADIALTYTHSGVVRTWTATVDPTYAKVDWLLQSTVNTGITNPSMASGSSIRKAALVDEDRTHLTIWDTNNAQLEFEEHFASHDIIRDLDWTSTPDKQSILAVGFPHKVVLLSQLRYDYLDSRPSWTQVREIWIRDLTPHPIGDSCWLNNGHLVIGAGNQLFVYDKDIDVGDRLVCELRMPSRGLSSVDMFDVVSRLNGPLPVFHPQYLAQCILSGKTSLVHSILLNLHRKLKFYTEGDELDGFLEMPVEYFYKQDGSQQAISKETRSSYVDSTGEELLSVVDENTAAALNESLARIALPQLSSHEQFRLADTIECVAMVEKHRRSMDDNAARYLLFFRQHMLRRTQGVANKDTVSWREIVWAYHSSSQDILTDLVSRQFNGKLTWKAARESGLFMWLSDPVAVKAQLEILARCEYTKTEEKNPIDCTLYYLALGKKNVLQGLWRIAHWNREQAATQRLLANDFKEPRWRTSALKNAYALLGKRRFEYAASFFLLADHLRDAANVIINQMGDIQLAIAITRASEGDNGPVLREILEEKVLPEAASEGNRWMASWAFWMLGRRDMAVRALISPVETLLSPTTTPATPGSPGRVTLQSKSYLSNDPALVVLYQQLREKTLQTLKGASKVRPREEWEFIIRNARLYDRMGCDLLALDLVRHWEFLGGLPTQDALKPGTSLEMDENGVDYRKLLRRRSSLVVADMPVHRADILQKPAVSETTPDEQPMKEEQKPKPKPPPTMFHEPDANSLLDSFGF</sequence>
<dbReference type="RefSeq" id="XP_016602782.1">
    <property type="nucleotide sequence ID" value="XM_016738476.1"/>
</dbReference>
<feature type="compositionally biased region" description="Basic and acidic residues" evidence="1">
    <location>
        <begin position="198"/>
        <end position="209"/>
    </location>
</feature>